<gene>
    <name evidence="2" type="ORF">BCT54_19685</name>
</gene>
<dbReference type="Proteomes" id="UP000235533">
    <property type="component" value="Unassembled WGS sequence"/>
</dbReference>
<dbReference type="Gene3D" id="1.10.10.10">
    <property type="entry name" value="Winged helix-like DNA-binding domain superfamily/Winged helix DNA-binding domain"/>
    <property type="match status" value="1"/>
</dbReference>
<dbReference type="EMBL" id="MCZF01000049">
    <property type="protein sequence ID" value="PMM61591.1"/>
    <property type="molecule type" value="Genomic_DNA"/>
</dbReference>
<proteinExistence type="predicted"/>
<sequence>MTTSNQTLKFLEHHNQLTDAVARNTTSSRGVRTLMVGISTFYNLKKQCAFPSRKQIAEITGFCVNHITDLIKEAVELGALKSTAQFIQTEIDTAPRQTANKYEFNLAFFGLCYSKAKSMLNRNLRKNNKENKATQQAASSRVEHINQMLDEAQPTNQSDDDTPDWEGYSPPD</sequence>
<evidence type="ECO:0000313" key="3">
    <source>
        <dbReference type="Proteomes" id="UP000235533"/>
    </source>
</evidence>
<accession>A0A2N7JTJ2</accession>
<comment type="caution">
    <text evidence="2">The sequence shown here is derived from an EMBL/GenBank/DDBJ whole genome shotgun (WGS) entry which is preliminary data.</text>
</comment>
<name>A0A2N7JTJ2_VIBSP</name>
<dbReference type="InterPro" id="IPR036388">
    <property type="entry name" value="WH-like_DNA-bd_sf"/>
</dbReference>
<evidence type="ECO:0000313" key="2">
    <source>
        <dbReference type="EMBL" id="PMM61591.1"/>
    </source>
</evidence>
<organism evidence="2 3">
    <name type="scientific">Vibrio splendidus</name>
    <dbReference type="NCBI Taxonomy" id="29497"/>
    <lineage>
        <taxon>Bacteria</taxon>
        <taxon>Pseudomonadati</taxon>
        <taxon>Pseudomonadota</taxon>
        <taxon>Gammaproteobacteria</taxon>
        <taxon>Vibrionales</taxon>
        <taxon>Vibrionaceae</taxon>
        <taxon>Vibrio</taxon>
    </lineage>
</organism>
<evidence type="ECO:0000256" key="1">
    <source>
        <dbReference type="SAM" id="MobiDB-lite"/>
    </source>
</evidence>
<dbReference type="AlphaFoldDB" id="A0A2N7JTJ2"/>
<dbReference type="RefSeq" id="WP_102551425.1">
    <property type="nucleotide sequence ID" value="NZ_MCZF01000049.1"/>
</dbReference>
<reference evidence="3" key="1">
    <citation type="submission" date="2016-07" db="EMBL/GenBank/DDBJ databases">
        <title>Nontailed viruses are major unrecognized killers of bacteria in the ocean.</title>
        <authorList>
            <person name="Kauffman K."/>
            <person name="Hussain F."/>
            <person name="Yang J."/>
            <person name="Arevalo P."/>
            <person name="Brown J."/>
            <person name="Cutler M."/>
            <person name="Kelly L."/>
            <person name="Polz M.F."/>
        </authorList>
    </citation>
    <scope>NUCLEOTIDE SEQUENCE [LARGE SCALE GENOMIC DNA]</scope>
    <source>
        <strain evidence="3">10N.261.48.B5</strain>
    </source>
</reference>
<evidence type="ECO:0008006" key="4">
    <source>
        <dbReference type="Google" id="ProtNLM"/>
    </source>
</evidence>
<feature type="region of interest" description="Disordered" evidence="1">
    <location>
        <begin position="126"/>
        <end position="172"/>
    </location>
</feature>
<protein>
    <recommendedName>
        <fullName evidence="4">DNA-binding protein</fullName>
    </recommendedName>
</protein>